<comment type="caution">
    <text evidence="1">The sequence shown here is derived from an EMBL/GenBank/DDBJ whole genome shotgun (WGS) entry which is preliminary data.</text>
</comment>
<evidence type="ECO:0000313" key="2">
    <source>
        <dbReference type="Proteomes" id="UP000580250"/>
    </source>
</evidence>
<dbReference type="AlphaFoldDB" id="A0A6V7VJV4"/>
<accession>A0A6V7VJV4</accession>
<reference evidence="1 2" key="1">
    <citation type="submission" date="2020-08" db="EMBL/GenBank/DDBJ databases">
        <authorList>
            <person name="Koutsovoulos G."/>
            <person name="Danchin GJ E."/>
        </authorList>
    </citation>
    <scope>NUCLEOTIDE SEQUENCE [LARGE SCALE GENOMIC DNA]</scope>
</reference>
<gene>
    <name evidence="1" type="ORF">MENT_LOCUS26934</name>
</gene>
<proteinExistence type="predicted"/>
<dbReference type="EMBL" id="CAJEWN010000250">
    <property type="protein sequence ID" value="CAD2175220.1"/>
    <property type="molecule type" value="Genomic_DNA"/>
</dbReference>
<organism evidence="1 2">
    <name type="scientific">Meloidogyne enterolobii</name>
    <name type="common">Root-knot nematode worm</name>
    <name type="synonym">Meloidogyne mayaguensis</name>
    <dbReference type="NCBI Taxonomy" id="390850"/>
    <lineage>
        <taxon>Eukaryota</taxon>
        <taxon>Metazoa</taxon>
        <taxon>Ecdysozoa</taxon>
        <taxon>Nematoda</taxon>
        <taxon>Chromadorea</taxon>
        <taxon>Rhabditida</taxon>
        <taxon>Tylenchina</taxon>
        <taxon>Tylenchomorpha</taxon>
        <taxon>Tylenchoidea</taxon>
        <taxon>Meloidogynidae</taxon>
        <taxon>Meloidogyninae</taxon>
        <taxon>Meloidogyne</taxon>
    </lineage>
</organism>
<sequence>MVFITRLIKNEIERTMKSFRRLVPTRNINITCLSRQPLVKPWSRHNRRQRKIV</sequence>
<evidence type="ECO:0000313" key="1">
    <source>
        <dbReference type="EMBL" id="CAD2175220.1"/>
    </source>
</evidence>
<name>A0A6V7VJV4_MELEN</name>
<dbReference type="Proteomes" id="UP000580250">
    <property type="component" value="Unassembled WGS sequence"/>
</dbReference>
<protein>
    <submittedName>
        <fullName evidence="1">Uncharacterized protein</fullName>
    </submittedName>
</protein>